<organism evidence="1 2">
    <name type="scientific">Mycena rosella</name>
    <name type="common">Pink bonnet</name>
    <name type="synonym">Agaricus rosellus</name>
    <dbReference type="NCBI Taxonomy" id="1033263"/>
    <lineage>
        <taxon>Eukaryota</taxon>
        <taxon>Fungi</taxon>
        <taxon>Dikarya</taxon>
        <taxon>Basidiomycota</taxon>
        <taxon>Agaricomycotina</taxon>
        <taxon>Agaricomycetes</taxon>
        <taxon>Agaricomycetidae</taxon>
        <taxon>Agaricales</taxon>
        <taxon>Marasmiineae</taxon>
        <taxon>Mycenaceae</taxon>
        <taxon>Mycena</taxon>
    </lineage>
</organism>
<keyword evidence="2" id="KW-1185">Reference proteome</keyword>
<dbReference type="AlphaFoldDB" id="A0AAD7CLL9"/>
<protein>
    <submittedName>
        <fullName evidence="1">Uncharacterized protein</fullName>
    </submittedName>
</protein>
<gene>
    <name evidence="1" type="ORF">B0H17DRAFT_1101754</name>
</gene>
<reference evidence="1" key="1">
    <citation type="submission" date="2023-03" db="EMBL/GenBank/DDBJ databases">
        <title>Massive genome expansion in bonnet fungi (Mycena s.s.) driven by repeated elements and novel gene families across ecological guilds.</title>
        <authorList>
            <consortium name="Lawrence Berkeley National Laboratory"/>
            <person name="Harder C.B."/>
            <person name="Miyauchi S."/>
            <person name="Viragh M."/>
            <person name="Kuo A."/>
            <person name="Thoen E."/>
            <person name="Andreopoulos B."/>
            <person name="Lu D."/>
            <person name="Skrede I."/>
            <person name="Drula E."/>
            <person name="Henrissat B."/>
            <person name="Morin E."/>
            <person name="Kohler A."/>
            <person name="Barry K."/>
            <person name="LaButti K."/>
            <person name="Morin E."/>
            <person name="Salamov A."/>
            <person name="Lipzen A."/>
            <person name="Mereny Z."/>
            <person name="Hegedus B."/>
            <person name="Baldrian P."/>
            <person name="Stursova M."/>
            <person name="Weitz H."/>
            <person name="Taylor A."/>
            <person name="Grigoriev I.V."/>
            <person name="Nagy L.G."/>
            <person name="Martin F."/>
            <person name="Kauserud H."/>
        </authorList>
    </citation>
    <scope>NUCLEOTIDE SEQUENCE</scope>
    <source>
        <strain evidence="1">CBHHK067</strain>
    </source>
</reference>
<evidence type="ECO:0000313" key="1">
    <source>
        <dbReference type="EMBL" id="KAJ7651933.1"/>
    </source>
</evidence>
<comment type="caution">
    <text evidence="1">The sequence shown here is derived from an EMBL/GenBank/DDBJ whole genome shotgun (WGS) entry which is preliminary data.</text>
</comment>
<dbReference type="Proteomes" id="UP001221757">
    <property type="component" value="Unassembled WGS sequence"/>
</dbReference>
<dbReference type="EMBL" id="JARKIE010000353">
    <property type="protein sequence ID" value="KAJ7651933.1"/>
    <property type="molecule type" value="Genomic_DNA"/>
</dbReference>
<sequence>MVWGQAKRYFRERADGTFPKAQKLVVEALDHVSNLNVRRYFRHCFRYMDAYQFGLNIRQAAYAVKKYPSHRRIPAFIMRDEGIIARGTSK</sequence>
<proteinExistence type="predicted"/>
<accession>A0AAD7CLL9</accession>
<evidence type="ECO:0000313" key="2">
    <source>
        <dbReference type="Proteomes" id="UP001221757"/>
    </source>
</evidence>
<name>A0AAD7CLL9_MYCRO</name>